<evidence type="ECO:0000256" key="1">
    <source>
        <dbReference type="ARBA" id="ARBA00004651"/>
    </source>
</evidence>
<dbReference type="CDD" id="cd17403">
    <property type="entry name" value="MFS_SLCO4_OATP4"/>
    <property type="match status" value="1"/>
</dbReference>
<dbReference type="SUPFAM" id="SSF103473">
    <property type="entry name" value="MFS general substrate transporter"/>
    <property type="match status" value="2"/>
</dbReference>
<evidence type="ECO:0000256" key="5">
    <source>
        <dbReference type="ARBA" id="ARBA00022989"/>
    </source>
</evidence>
<dbReference type="Pfam" id="PF07648">
    <property type="entry name" value="Kazal_2"/>
    <property type="match status" value="4"/>
</dbReference>
<evidence type="ECO:0000313" key="11">
    <source>
        <dbReference type="RefSeq" id="XP_052746639.1"/>
    </source>
</evidence>
<feature type="transmembrane region" description="Helical" evidence="8">
    <location>
        <begin position="353"/>
        <end position="375"/>
    </location>
</feature>
<organism evidence="10 11">
    <name type="scientific">Bicyclus anynana</name>
    <name type="common">Squinting bush brown butterfly</name>
    <dbReference type="NCBI Taxonomy" id="110368"/>
    <lineage>
        <taxon>Eukaryota</taxon>
        <taxon>Metazoa</taxon>
        <taxon>Ecdysozoa</taxon>
        <taxon>Arthropoda</taxon>
        <taxon>Hexapoda</taxon>
        <taxon>Insecta</taxon>
        <taxon>Pterygota</taxon>
        <taxon>Neoptera</taxon>
        <taxon>Endopterygota</taxon>
        <taxon>Lepidoptera</taxon>
        <taxon>Glossata</taxon>
        <taxon>Ditrysia</taxon>
        <taxon>Papilionoidea</taxon>
        <taxon>Nymphalidae</taxon>
        <taxon>Satyrinae</taxon>
        <taxon>Satyrini</taxon>
        <taxon>Mycalesina</taxon>
        <taxon>Bicyclus</taxon>
    </lineage>
</organism>
<dbReference type="NCBIfam" id="TIGR00805">
    <property type="entry name" value="oat"/>
    <property type="match status" value="1"/>
</dbReference>
<sequence length="966" mass="103856">MLPEDAGGVVNKAFEGLDDGFQTIDLRARRDDGTLTSVERQWEAREVRCGWGALRPAWLQRFRTAKWALFWLCWAGAIQGMVVNGFVNVVITTIEKRFGLRSMQTGVIAGGYDMASFLCLAPVTYLGGRSNSSKPRWLGWGVLLMGAGSLLFALPHFLVPPYKIAGEEPDDLCVGNGTVLNTGGDADSSWAMGGSWAVGVFVVAQLLHGAGATPLFTLGVTFIDENVSKKMSSVYLGVYYTMAVVGPALGYVLGGQMLKIYTDFVTVSSDTLGITPVSSAWIGAWWVGFILSAMLCLLVATPLLAFPFELPGAAEIRASKVSEAHESAATKTSAFSALNELPRAAAALFRNPTFMFLNLAGASEGMLISGFAAFLPKLIENQFAVNASQAAMLLGVITVPAGGGGTFLGGWLVKRWRLACAGIIKLCVAATLLAGLFSMSFVLSCQDYPYAGVTTPYNSPSVPKTDRLIAECNAACGCSASRLTAVCGADARVYASPCHAGCTRALRRGPNTLYQQCACISSDTLPVYYDEGKVCGADARVYASPCHAGCTRALRRGPNTLYQQCACISSDTLPVYYDEGKVCGADARVYASPCHAGCTRALRRGPNTLYQQCACISSDTLPVYYDEGKVCGADARVYASPCHAGCTRALRRGPNTLYQQCACISSDTLPVYYDEGKVCGADARVYASPCHAGCTRALRRGPNTLYQQCACISSDTLPVYYDEGKVCGADARVYASPCHAGCTRALRRGPNTLYQQCACISSDTLPVYYDEDNNTSISYEAINSVCSSECPYLWLFVFLSFCVMLFTFLATMPALSATLRCVREDQRSFALGIQWILVRLLGTIPAPLIFGFLIDLSCRLWANGACQLYDNLHMSRYMLALALVGKLCSVLFFFLAWWFYRPPGGNNNNAVAPAIDLTHEKTNGVTNGPNTITNGPNTITNGALERINGTTTNGYCNQALECSEHL</sequence>
<feature type="transmembrane region" description="Helical" evidence="8">
    <location>
        <begin position="423"/>
        <end position="443"/>
    </location>
</feature>
<protein>
    <recommendedName>
        <fullName evidence="8">Solute carrier organic anion transporter family member</fullName>
    </recommendedName>
</protein>
<dbReference type="InterPro" id="IPR036058">
    <property type="entry name" value="Kazal_dom_sf"/>
</dbReference>
<evidence type="ECO:0000256" key="6">
    <source>
        <dbReference type="ARBA" id="ARBA00023136"/>
    </source>
</evidence>
<dbReference type="Proteomes" id="UP001652582">
    <property type="component" value="Chromosome 1"/>
</dbReference>
<dbReference type="PANTHER" id="PTHR11388">
    <property type="entry name" value="ORGANIC ANION TRANSPORTER"/>
    <property type="match status" value="1"/>
</dbReference>
<evidence type="ECO:0000313" key="10">
    <source>
        <dbReference type="Proteomes" id="UP001652582"/>
    </source>
</evidence>
<dbReference type="SUPFAM" id="SSF100895">
    <property type="entry name" value="Kazal-type serine protease inhibitors"/>
    <property type="match status" value="6"/>
</dbReference>
<dbReference type="InterPro" id="IPR036259">
    <property type="entry name" value="MFS_trans_sf"/>
</dbReference>
<feature type="transmembrane region" description="Helical" evidence="8">
    <location>
        <begin position="103"/>
        <end position="125"/>
    </location>
</feature>
<feature type="transmembrane region" description="Helical" evidence="8">
    <location>
        <begin position="137"/>
        <end position="158"/>
    </location>
</feature>
<evidence type="ECO:0000259" key="9">
    <source>
        <dbReference type="PROSITE" id="PS51465"/>
    </source>
</evidence>
<keyword evidence="7" id="KW-1015">Disulfide bond</keyword>
<dbReference type="Pfam" id="PF03137">
    <property type="entry name" value="OATP"/>
    <property type="match status" value="2"/>
</dbReference>
<feature type="domain" description="Kazal-like" evidence="9">
    <location>
        <begin position="466"/>
        <end position="521"/>
    </location>
</feature>
<evidence type="ECO:0000256" key="2">
    <source>
        <dbReference type="ARBA" id="ARBA00009657"/>
    </source>
</evidence>
<keyword evidence="4 8" id="KW-0812">Transmembrane</keyword>
<comment type="subcellular location">
    <subcellularLocation>
        <location evidence="1 8">Cell membrane</location>
        <topology evidence="1 8">Multi-pass membrane protein</topology>
    </subcellularLocation>
</comment>
<dbReference type="PANTHER" id="PTHR11388:SF100">
    <property type="entry name" value="SOLUTE CARRIER ORGANIC ANION TRANSPORTER FAMILY MEMBER 4A1"/>
    <property type="match status" value="1"/>
</dbReference>
<gene>
    <name evidence="11" type="primary">LOC112050871</name>
</gene>
<accession>A0ABM3M5H1</accession>
<feature type="transmembrane region" description="Helical" evidence="8">
    <location>
        <begin position="68"/>
        <end position="91"/>
    </location>
</feature>
<evidence type="ECO:0000256" key="3">
    <source>
        <dbReference type="ARBA" id="ARBA00022475"/>
    </source>
</evidence>
<feature type="transmembrane region" description="Helical" evidence="8">
    <location>
        <begin position="792"/>
        <end position="815"/>
    </location>
</feature>
<comment type="similarity">
    <text evidence="2 8">Belongs to the organo anion transporter (TC 2.A.60) family.</text>
</comment>
<feature type="transmembrane region" description="Helical" evidence="8">
    <location>
        <begin position="877"/>
        <end position="900"/>
    </location>
</feature>
<dbReference type="RefSeq" id="XP_052746639.1">
    <property type="nucleotide sequence ID" value="XM_052890679.1"/>
</dbReference>
<feature type="transmembrane region" description="Helical" evidence="8">
    <location>
        <begin position="196"/>
        <end position="222"/>
    </location>
</feature>
<dbReference type="InterPro" id="IPR002350">
    <property type="entry name" value="Kazal_dom"/>
</dbReference>
<reference evidence="10" key="1">
    <citation type="submission" date="2025-05" db="UniProtKB">
        <authorList>
            <consortium name="RefSeq"/>
        </authorList>
    </citation>
    <scope>NUCLEOTIDE SEQUENCE [LARGE SCALE GENOMIC DNA]</scope>
</reference>
<evidence type="ECO:0000256" key="4">
    <source>
        <dbReference type="ARBA" id="ARBA00022692"/>
    </source>
</evidence>
<evidence type="ECO:0000256" key="8">
    <source>
        <dbReference type="RuleBase" id="RU362056"/>
    </source>
</evidence>
<evidence type="ECO:0000256" key="7">
    <source>
        <dbReference type="ARBA" id="ARBA00023157"/>
    </source>
</evidence>
<keyword evidence="3" id="KW-1003">Cell membrane</keyword>
<reference evidence="11" key="2">
    <citation type="submission" date="2025-08" db="UniProtKB">
        <authorList>
            <consortium name="RefSeq"/>
        </authorList>
    </citation>
    <scope>IDENTIFICATION</scope>
</reference>
<dbReference type="PROSITE" id="PS51465">
    <property type="entry name" value="KAZAL_2"/>
    <property type="match status" value="1"/>
</dbReference>
<dbReference type="InterPro" id="IPR004156">
    <property type="entry name" value="OATP"/>
</dbReference>
<keyword evidence="5 8" id="KW-1133">Transmembrane helix</keyword>
<keyword evidence="6 8" id="KW-0472">Membrane</keyword>
<name>A0ABM3M5H1_BICAN</name>
<feature type="transmembrane region" description="Helical" evidence="8">
    <location>
        <begin position="285"/>
        <end position="308"/>
    </location>
</feature>
<dbReference type="Gene3D" id="1.20.1250.20">
    <property type="entry name" value="MFS general substrate transporter like domains"/>
    <property type="match status" value="1"/>
</dbReference>
<keyword evidence="8" id="KW-0406">Ion transport</keyword>
<feature type="transmembrane region" description="Helical" evidence="8">
    <location>
        <begin position="836"/>
        <end position="854"/>
    </location>
</feature>
<keyword evidence="10" id="KW-1185">Reference proteome</keyword>
<dbReference type="GeneID" id="112050871"/>
<feature type="transmembrane region" description="Helical" evidence="8">
    <location>
        <begin position="387"/>
        <end position="411"/>
    </location>
</feature>
<keyword evidence="8" id="KW-0813">Transport</keyword>
<feature type="transmembrane region" description="Helical" evidence="8">
    <location>
        <begin position="234"/>
        <end position="254"/>
    </location>
</feature>
<proteinExistence type="inferred from homology"/>